<dbReference type="InterPro" id="IPR005467">
    <property type="entry name" value="His_kinase_dom"/>
</dbReference>
<dbReference type="InterPro" id="IPR011123">
    <property type="entry name" value="Y_Y_Y"/>
</dbReference>
<dbReference type="SUPFAM" id="SSF52172">
    <property type="entry name" value="CheY-like"/>
    <property type="match status" value="1"/>
</dbReference>
<evidence type="ECO:0000256" key="7">
    <source>
        <dbReference type="PROSITE-ProRule" id="PRU00169"/>
    </source>
</evidence>
<dbReference type="Pfam" id="PF00072">
    <property type="entry name" value="Response_reg"/>
    <property type="match status" value="1"/>
</dbReference>
<reference evidence="12 13" key="1">
    <citation type="submission" date="2016-11" db="EMBL/GenBank/DDBJ databases">
        <authorList>
            <person name="Jaros S."/>
            <person name="Januszkiewicz K."/>
            <person name="Wedrychowicz H."/>
        </authorList>
    </citation>
    <scope>NUCLEOTIDE SEQUENCE [LARGE SCALE GENOMIC DNA]</scope>
    <source>
        <strain evidence="12 13">BPI-34</strain>
    </source>
</reference>
<dbReference type="GO" id="GO:0043565">
    <property type="term" value="F:sequence-specific DNA binding"/>
    <property type="evidence" value="ECO:0007669"/>
    <property type="project" value="InterPro"/>
</dbReference>
<evidence type="ECO:0000313" key="12">
    <source>
        <dbReference type="EMBL" id="SHM17171.1"/>
    </source>
</evidence>
<keyword evidence="8" id="KW-0812">Transmembrane</keyword>
<dbReference type="InterPro" id="IPR011006">
    <property type="entry name" value="CheY-like_superfamily"/>
</dbReference>
<dbReference type="InterPro" id="IPR004358">
    <property type="entry name" value="Sig_transdc_His_kin-like_C"/>
</dbReference>
<dbReference type="SMART" id="SM00342">
    <property type="entry name" value="HTH_ARAC"/>
    <property type="match status" value="1"/>
</dbReference>
<keyword evidence="8" id="KW-1133">Transmembrane helix</keyword>
<dbReference type="InterPro" id="IPR001789">
    <property type="entry name" value="Sig_transdc_resp-reg_receiver"/>
</dbReference>
<dbReference type="InterPro" id="IPR018060">
    <property type="entry name" value="HTH_AraC"/>
</dbReference>
<dbReference type="PROSITE" id="PS50109">
    <property type="entry name" value="HIS_KIN"/>
    <property type="match status" value="1"/>
</dbReference>
<dbReference type="Gene3D" id="1.10.287.130">
    <property type="match status" value="1"/>
</dbReference>
<name>A0A1M7GLU5_XYLRU</name>
<evidence type="ECO:0000259" key="9">
    <source>
        <dbReference type="PROSITE" id="PS01124"/>
    </source>
</evidence>
<evidence type="ECO:0000256" key="8">
    <source>
        <dbReference type="SAM" id="Phobius"/>
    </source>
</evidence>
<feature type="domain" description="HTH araC/xylS-type" evidence="9">
    <location>
        <begin position="1276"/>
        <end position="1375"/>
    </location>
</feature>
<evidence type="ECO:0000259" key="10">
    <source>
        <dbReference type="PROSITE" id="PS50109"/>
    </source>
</evidence>
<feature type="domain" description="Response regulatory" evidence="11">
    <location>
        <begin position="1122"/>
        <end position="1237"/>
    </location>
</feature>
<dbReference type="CDD" id="cd17574">
    <property type="entry name" value="REC_OmpR"/>
    <property type="match status" value="1"/>
</dbReference>
<dbReference type="Proteomes" id="UP000184280">
    <property type="component" value="Unassembled WGS sequence"/>
</dbReference>
<dbReference type="Gene3D" id="3.40.50.2300">
    <property type="match status" value="1"/>
</dbReference>
<dbReference type="InterPro" id="IPR013783">
    <property type="entry name" value="Ig-like_fold"/>
</dbReference>
<dbReference type="PROSITE" id="PS50110">
    <property type="entry name" value="RESPONSE_REGULATORY"/>
    <property type="match status" value="1"/>
</dbReference>
<dbReference type="CDD" id="cd00082">
    <property type="entry name" value="HisKA"/>
    <property type="match status" value="1"/>
</dbReference>
<dbReference type="InterPro" id="IPR011047">
    <property type="entry name" value="Quinoprotein_ADH-like_sf"/>
</dbReference>
<dbReference type="InterPro" id="IPR036890">
    <property type="entry name" value="HATPase_C_sf"/>
</dbReference>
<dbReference type="InterPro" id="IPR036097">
    <property type="entry name" value="HisK_dim/P_sf"/>
</dbReference>
<dbReference type="Gene3D" id="2.130.10.10">
    <property type="entry name" value="YVTN repeat-like/Quinoprotein amine dehydrogenase"/>
    <property type="match status" value="3"/>
</dbReference>
<dbReference type="Pfam" id="PF07494">
    <property type="entry name" value="Reg_prop"/>
    <property type="match status" value="3"/>
</dbReference>
<feature type="transmembrane region" description="Helical" evidence="8">
    <location>
        <begin position="824"/>
        <end position="842"/>
    </location>
</feature>
<keyword evidence="4" id="KW-0805">Transcription regulation</keyword>
<keyword evidence="6" id="KW-0804">Transcription</keyword>
<dbReference type="Pfam" id="PF02518">
    <property type="entry name" value="HATPase_c"/>
    <property type="match status" value="1"/>
</dbReference>
<evidence type="ECO:0000256" key="5">
    <source>
        <dbReference type="ARBA" id="ARBA00023125"/>
    </source>
</evidence>
<dbReference type="SUPFAM" id="SSF47384">
    <property type="entry name" value="Homodimeric domain of signal transducing histidine kinase"/>
    <property type="match status" value="1"/>
</dbReference>
<dbReference type="EMBL" id="FRCJ01000002">
    <property type="protein sequence ID" value="SHM17171.1"/>
    <property type="molecule type" value="Genomic_DNA"/>
</dbReference>
<evidence type="ECO:0000256" key="1">
    <source>
        <dbReference type="ARBA" id="ARBA00000085"/>
    </source>
</evidence>
<dbReference type="SMART" id="SM00387">
    <property type="entry name" value="HATPase_c"/>
    <property type="match status" value="1"/>
</dbReference>
<dbReference type="GO" id="GO:0000155">
    <property type="term" value="F:phosphorelay sensor kinase activity"/>
    <property type="evidence" value="ECO:0007669"/>
    <property type="project" value="InterPro"/>
</dbReference>
<organism evidence="12 13">
    <name type="scientific">Xylanibacter ruminicola</name>
    <name type="common">Prevotella ruminicola</name>
    <dbReference type="NCBI Taxonomy" id="839"/>
    <lineage>
        <taxon>Bacteria</taxon>
        <taxon>Pseudomonadati</taxon>
        <taxon>Bacteroidota</taxon>
        <taxon>Bacteroidia</taxon>
        <taxon>Bacteroidales</taxon>
        <taxon>Prevotellaceae</taxon>
        <taxon>Xylanibacter</taxon>
    </lineage>
</organism>
<evidence type="ECO:0000256" key="4">
    <source>
        <dbReference type="ARBA" id="ARBA00023015"/>
    </source>
</evidence>
<dbReference type="SUPFAM" id="SSF50998">
    <property type="entry name" value="Quinoprotein alcohol dehydrogenase-like"/>
    <property type="match status" value="1"/>
</dbReference>
<dbReference type="SUPFAM" id="SSF46689">
    <property type="entry name" value="Homeodomain-like"/>
    <property type="match status" value="1"/>
</dbReference>
<keyword evidence="5" id="KW-0238">DNA-binding</keyword>
<dbReference type="SUPFAM" id="SSF63829">
    <property type="entry name" value="Calcium-dependent phosphotriesterase"/>
    <property type="match status" value="1"/>
</dbReference>
<dbReference type="Pfam" id="PF07495">
    <property type="entry name" value="Y_Y_Y"/>
    <property type="match status" value="1"/>
</dbReference>
<dbReference type="GO" id="GO:0003700">
    <property type="term" value="F:DNA-binding transcription factor activity"/>
    <property type="evidence" value="ECO:0007669"/>
    <property type="project" value="InterPro"/>
</dbReference>
<dbReference type="InterPro" id="IPR009057">
    <property type="entry name" value="Homeodomain-like_sf"/>
</dbReference>
<dbReference type="PANTHER" id="PTHR43547">
    <property type="entry name" value="TWO-COMPONENT HISTIDINE KINASE"/>
    <property type="match status" value="1"/>
</dbReference>
<dbReference type="SMART" id="SM00388">
    <property type="entry name" value="HisKA"/>
    <property type="match status" value="1"/>
</dbReference>
<feature type="domain" description="Histidine kinase" evidence="10">
    <location>
        <begin position="871"/>
        <end position="1082"/>
    </location>
</feature>
<dbReference type="PRINTS" id="PR00344">
    <property type="entry name" value="BCTRLSENSOR"/>
</dbReference>
<sequence length="1376" mass="155638">MRSLTILLVMTNKLKMSIALLLFTMLLSKSYGEKRLTSRVVTTINGLPTNRVNDMVQDRDGYLWFGTSNGLCRYDGYSFLVFPTMGVGAGQTNANVGTIHIDEKNQLMWLRSATFNYACYDLRRKKFVDYAGDCDPQRIFERFFPEEDGIWMYEAKAGIRHVTYRDGKFSCHDYTQEDGSLPPSRIKRLRPDNGGNMWILTDNGLLRADKQGRLKVLVDHGDFMMQNTWKDRVLVLTRDGWLLVFDLNGKRLHKLRMPQGLRDMGAVNGNIVWQDKWLIMTRTSVIAFDCRKLTFSIPDAYQMEYAIALDEHEGNFWVADKHGTLTLFPAVGPVKRFPLLHESGFDVKRKRNFSTIMGPGGKFYIATYGNGLFVYNPKDGSTTHYSASDKDPIIGTDYLTNIHRDNCGNIWIGQEEAGIVCLTELLLPETLHLLPDPMHPGGKSNYITRMIPQPGGGVLVETQSQDIYQYHPFTNTIQKTGRTVADNAVVDSLVDKRGRVWMAVWEKGLVMTGKARNGKLQSVSFLMHSTSESRITDLALDKNGILWAATYNGVYIIDTNAHEIDESRFGHMGVNEGLSSNSINCVLPSSDGYVWIGGQGTGIVKTTYDSSGKYTIETISNKQGLNSNNIQSLVEDHRGYIWAATDDGLSMLNPKTRQILRYKVGSTLLRSLYSDHCALSIHQGGTLLFGTHDGISIIKTGNMLFEHDKVRQATITDIDVNGKSIFNDEQYEDMCLLDNKITLAHNENSLMIHFSCFDYAHSERTMYQFYLEGIEKGWREPTTQHNVDYGNLPPGTYVFHLRTGENGEEKALRIVIRQPWYNTWWAWMTYLIIIGTGVAIFYRQKREQFKMRQQITIEKEVAEFRTNFFTQVAHEFRTPIAIISGAVDKLEDLGGGQRKPLQTAKRGVKRLSKLVNQLMEFRKINTGNLRLSVEPGELVGFVRDIYQDFWNAAQQKELQMTFVSSEKRCEMIFDRHLINTIAYNLMSNAVKYTPQGGSVRVRLGSDNGQVVLTVEDSGPGIDDNRMQQLFKPFMHGYASQGGMGIGLYTAYMMTQTHKGTLTYKPSTALGGAKFTLTLPTNEAVYDASDYKHAEVVEDKSKADNQAEEVIKEMLPKALNDKTIAIIEDDLDMLEQIKAEVGVYFNVVGYTNGKSGLEGLQNEAPSLLICDVMLPDTNGYDIVKQMKADDSLKQIPVIMLTALDDEKHQIKGYEAGADDYMVKPCNYRILMARAIQFIQWKEERLHQEAATDKAESNEETASASPILTSQADKRFIDKVQAIVAQNIANSEFSVDMMAEQMHIGRTKLYGKVKELTGMSPNKLMVAERMRIAADMLEEGELNISEIAYKVGFPEASYFNKCFKQYYGMAPSKYRKEN</sequence>
<dbReference type="InterPro" id="IPR018062">
    <property type="entry name" value="HTH_AraC-typ_CS"/>
</dbReference>
<evidence type="ECO:0000256" key="2">
    <source>
        <dbReference type="ARBA" id="ARBA00012438"/>
    </source>
</evidence>
<dbReference type="InterPro" id="IPR015943">
    <property type="entry name" value="WD40/YVTN_repeat-like_dom_sf"/>
</dbReference>
<dbReference type="PROSITE" id="PS01124">
    <property type="entry name" value="HTH_ARAC_FAMILY_2"/>
    <property type="match status" value="1"/>
</dbReference>
<gene>
    <name evidence="12" type="ORF">SAMN04488494_1506</name>
</gene>
<dbReference type="SMART" id="SM00448">
    <property type="entry name" value="REC"/>
    <property type="match status" value="1"/>
</dbReference>
<dbReference type="Pfam" id="PF00512">
    <property type="entry name" value="HisKA"/>
    <property type="match status" value="1"/>
</dbReference>
<feature type="modified residue" description="4-aspartylphosphate" evidence="7">
    <location>
        <position position="1170"/>
    </location>
</feature>
<evidence type="ECO:0000256" key="3">
    <source>
        <dbReference type="ARBA" id="ARBA00022553"/>
    </source>
</evidence>
<comment type="catalytic activity">
    <reaction evidence="1">
        <text>ATP + protein L-histidine = ADP + protein N-phospho-L-histidine.</text>
        <dbReference type="EC" id="2.7.13.3"/>
    </reaction>
</comment>
<dbReference type="InterPro" id="IPR003594">
    <property type="entry name" value="HATPase_dom"/>
</dbReference>
<keyword evidence="8" id="KW-0472">Membrane</keyword>
<evidence type="ECO:0000259" key="11">
    <source>
        <dbReference type="PROSITE" id="PS50110"/>
    </source>
</evidence>
<dbReference type="InterPro" id="IPR011110">
    <property type="entry name" value="Reg_prop"/>
</dbReference>
<accession>A0A1M7GLU5</accession>
<dbReference type="PANTHER" id="PTHR43547:SF2">
    <property type="entry name" value="HYBRID SIGNAL TRANSDUCTION HISTIDINE KINASE C"/>
    <property type="match status" value="1"/>
</dbReference>
<evidence type="ECO:0000256" key="6">
    <source>
        <dbReference type="ARBA" id="ARBA00023163"/>
    </source>
</evidence>
<keyword evidence="3 7" id="KW-0597">Phosphoprotein</keyword>
<evidence type="ECO:0000313" key="13">
    <source>
        <dbReference type="Proteomes" id="UP000184280"/>
    </source>
</evidence>
<dbReference type="Gene3D" id="2.60.40.10">
    <property type="entry name" value="Immunoglobulins"/>
    <property type="match status" value="1"/>
</dbReference>
<protein>
    <recommendedName>
        <fullName evidence="2">histidine kinase</fullName>
        <ecNumber evidence="2">2.7.13.3</ecNumber>
    </recommendedName>
</protein>
<dbReference type="PROSITE" id="PS00041">
    <property type="entry name" value="HTH_ARAC_FAMILY_1"/>
    <property type="match status" value="1"/>
</dbReference>
<proteinExistence type="predicted"/>
<dbReference type="EC" id="2.7.13.3" evidence="2"/>
<dbReference type="Gene3D" id="1.10.10.60">
    <property type="entry name" value="Homeodomain-like"/>
    <property type="match status" value="1"/>
</dbReference>
<dbReference type="Gene3D" id="3.30.565.10">
    <property type="entry name" value="Histidine kinase-like ATPase, C-terminal domain"/>
    <property type="match status" value="1"/>
</dbReference>
<dbReference type="SUPFAM" id="SSF55874">
    <property type="entry name" value="ATPase domain of HSP90 chaperone/DNA topoisomerase II/histidine kinase"/>
    <property type="match status" value="1"/>
</dbReference>
<dbReference type="Pfam" id="PF12833">
    <property type="entry name" value="HTH_18"/>
    <property type="match status" value="1"/>
</dbReference>
<dbReference type="InterPro" id="IPR003661">
    <property type="entry name" value="HisK_dim/P_dom"/>
</dbReference>